<dbReference type="RefSeq" id="WP_227230143.1">
    <property type="nucleotide sequence ID" value="NZ_JAJCVJ010000002.1"/>
</dbReference>
<organism evidence="1 2">
    <name type="scientific">Salinirubrum litoreum</name>
    <dbReference type="NCBI Taxonomy" id="1126234"/>
    <lineage>
        <taxon>Archaea</taxon>
        <taxon>Methanobacteriati</taxon>
        <taxon>Methanobacteriota</taxon>
        <taxon>Stenosarchaea group</taxon>
        <taxon>Halobacteria</taxon>
        <taxon>Halobacteriales</taxon>
        <taxon>Haloferacaceae</taxon>
        <taxon>Salinirubrum</taxon>
    </lineage>
</organism>
<proteinExistence type="predicted"/>
<reference evidence="1 2" key="1">
    <citation type="journal article" date="2019" name="Int. J. Syst. Evol. Microbiol.">
        <title>The Global Catalogue of Microorganisms (GCM) 10K type strain sequencing project: providing services to taxonomists for standard genome sequencing and annotation.</title>
        <authorList>
            <consortium name="The Broad Institute Genomics Platform"/>
            <consortium name="The Broad Institute Genome Sequencing Center for Infectious Disease"/>
            <person name="Wu L."/>
            <person name="Ma J."/>
        </authorList>
    </citation>
    <scope>NUCLEOTIDE SEQUENCE [LARGE SCALE GENOMIC DNA]</scope>
    <source>
        <strain evidence="1 2">CGMCC 1.12237</strain>
    </source>
</reference>
<protein>
    <submittedName>
        <fullName evidence="1">Uncharacterized protein</fullName>
    </submittedName>
</protein>
<accession>A0ABD5RDH8</accession>
<evidence type="ECO:0000313" key="2">
    <source>
        <dbReference type="Proteomes" id="UP001596201"/>
    </source>
</evidence>
<evidence type="ECO:0000313" key="1">
    <source>
        <dbReference type="EMBL" id="MFC5367900.1"/>
    </source>
</evidence>
<dbReference type="AlphaFoldDB" id="A0ABD5RDH8"/>
<keyword evidence="2" id="KW-1185">Reference proteome</keyword>
<gene>
    <name evidence="1" type="ORF">ACFPJ5_13260</name>
</gene>
<name>A0ABD5RDH8_9EURY</name>
<comment type="caution">
    <text evidence="1">The sequence shown here is derived from an EMBL/GenBank/DDBJ whole genome shotgun (WGS) entry which is preliminary data.</text>
</comment>
<dbReference type="EMBL" id="JBHSKX010000002">
    <property type="protein sequence ID" value="MFC5367900.1"/>
    <property type="molecule type" value="Genomic_DNA"/>
</dbReference>
<sequence>MTHDTPGDPDSDRRWCAQCELSVEPVVADEGLVCPSCGADLGSAGR</sequence>
<dbReference type="Proteomes" id="UP001596201">
    <property type="component" value="Unassembled WGS sequence"/>
</dbReference>